<keyword evidence="8" id="KW-1185">Reference proteome</keyword>
<evidence type="ECO:0000259" key="5">
    <source>
        <dbReference type="Pfam" id="PF25944"/>
    </source>
</evidence>
<dbReference type="EMBL" id="JABKAU010000018">
    <property type="protein sequence ID" value="NVO31781.1"/>
    <property type="molecule type" value="Genomic_DNA"/>
</dbReference>
<dbReference type="PROSITE" id="PS51257">
    <property type="entry name" value="PROKAR_LIPOPROTEIN"/>
    <property type="match status" value="1"/>
</dbReference>
<feature type="domain" description="Multidrug resistance protein MdtA-like C-terminal permuted SH3" evidence="6">
    <location>
        <begin position="278"/>
        <end position="337"/>
    </location>
</feature>
<comment type="similarity">
    <text evidence="2">Belongs to the membrane fusion protein (MFP) (TC 8.A.1) family.</text>
</comment>
<dbReference type="GO" id="GO:0046677">
    <property type="term" value="P:response to antibiotic"/>
    <property type="evidence" value="ECO:0007669"/>
    <property type="project" value="TreeGrafter"/>
</dbReference>
<dbReference type="InterPro" id="IPR006143">
    <property type="entry name" value="RND_pump_MFP"/>
</dbReference>
<feature type="domain" description="Multidrug resistance protein MdtA-like barrel-sandwich hybrid" evidence="4">
    <location>
        <begin position="62"/>
        <end position="182"/>
    </location>
</feature>
<dbReference type="Gene3D" id="1.10.287.470">
    <property type="entry name" value="Helix hairpin bin"/>
    <property type="match status" value="1"/>
</dbReference>
<gene>
    <name evidence="7" type="ORF">HW554_11215</name>
</gene>
<sequence>MIARNTKTLLLLGLGVLCFGTSCTKHEEAKEEVVKYLVTSPLLQDTTITKEYVAQIKAIQHIELRALEKGYLEKIYVDEGQAVRKGQLMFQIMPLMYQAELKKSEAEANYVGIEYQNTKRLADNNVVSKSELALAAAKVGKAQAEVSLARTHLSFTTIKAPFSGLMDQFQVRLGSLVDEGDLLTTLSDNSQMWVYFNVPEAEYLSYKTNAKAANQTNVKLLMANNEQFKHPGVVQTIEADFNNETGNIAFRATFPNPEGLLRSGETGSVLMTVPLKKALIIPQKATYEVLEKKYLYVLDAKGIVHQREITVGSEMPDLYVVQSGLKPGEKFLLEGIRKVKDGDKIDFEYEAPKQVITHLGTHSE</sequence>
<dbReference type="InterPro" id="IPR058624">
    <property type="entry name" value="MdtA-like_HH"/>
</dbReference>
<dbReference type="PANTHER" id="PTHR30158">
    <property type="entry name" value="ACRA/E-RELATED COMPONENT OF DRUG EFFLUX TRANSPORTER"/>
    <property type="match status" value="1"/>
</dbReference>
<dbReference type="PANTHER" id="PTHR30158:SF23">
    <property type="entry name" value="MULTIDRUG RESISTANCE PROTEIN MEXA"/>
    <property type="match status" value="1"/>
</dbReference>
<evidence type="ECO:0000256" key="1">
    <source>
        <dbReference type="ARBA" id="ARBA00004196"/>
    </source>
</evidence>
<dbReference type="GO" id="GO:0005886">
    <property type="term" value="C:plasma membrane"/>
    <property type="evidence" value="ECO:0007669"/>
    <property type="project" value="TreeGrafter"/>
</dbReference>
<dbReference type="InterPro" id="IPR058625">
    <property type="entry name" value="MdtA-like_BSH"/>
</dbReference>
<dbReference type="Gene3D" id="2.40.420.20">
    <property type="match status" value="1"/>
</dbReference>
<evidence type="ECO:0000313" key="7">
    <source>
        <dbReference type="EMBL" id="NVO31781.1"/>
    </source>
</evidence>
<dbReference type="Proteomes" id="UP000565521">
    <property type="component" value="Unassembled WGS sequence"/>
</dbReference>
<evidence type="ECO:0000259" key="3">
    <source>
        <dbReference type="Pfam" id="PF25876"/>
    </source>
</evidence>
<feature type="domain" description="Multidrug resistance protein MdtA-like alpha-helical hairpin" evidence="3">
    <location>
        <begin position="97"/>
        <end position="151"/>
    </location>
</feature>
<dbReference type="Pfam" id="PF25967">
    <property type="entry name" value="RND-MFP_C"/>
    <property type="match status" value="1"/>
</dbReference>
<comment type="caution">
    <text evidence="7">The sequence shown here is derived from an EMBL/GenBank/DDBJ whole genome shotgun (WGS) entry which is preliminary data.</text>
</comment>
<dbReference type="RefSeq" id="WP_176908679.1">
    <property type="nucleotide sequence ID" value="NZ_JABKAU010000018.1"/>
</dbReference>
<feature type="domain" description="Multidrug resistance protein MdtA-like beta-barrel" evidence="5">
    <location>
        <begin position="192"/>
        <end position="273"/>
    </location>
</feature>
<protein>
    <submittedName>
        <fullName evidence="7">Efflux RND transporter periplasmic adaptor subunit</fullName>
    </submittedName>
</protein>
<dbReference type="GO" id="GO:0022857">
    <property type="term" value="F:transmembrane transporter activity"/>
    <property type="evidence" value="ECO:0007669"/>
    <property type="project" value="InterPro"/>
</dbReference>
<dbReference type="InterPro" id="IPR058626">
    <property type="entry name" value="MdtA-like_b-barrel"/>
</dbReference>
<reference evidence="7 8" key="1">
    <citation type="submission" date="2020-05" db="EMBL/GenBank/DDBJ databases">
        <title>Hymenobacter terrestris sp. nov. and Hymenobacter lapidiphilus sp. nov., isolated from regoliths in Antarctica.</title>
        <authorList>
            <person name="Sedlacek I."/>
            <person name="Pantucek R."/>
            <person name="Zeman M."/>
            <person name="Holochova P."/>
            <person name="Kralova S."/>
            <person name="Stankova E."/>
            <person name="Sedo O."/>
            <person name="Micenkova L."/>
            <person name="Svec P."/>
            <person name="Gupta V."/>
            <person name="Sood U."/>
            <person name="Korpole U.S."/>
            <person name="Lal R."/>
        </authorList>
    </citation>
    <scope>NUCLEOTIDE SEQUENCE [LARGE SCALE GENOMIC DNA]</scope>
    <source>
        <strain evidence="7 8">P5342</strain>
    </source>
</reference>
<dbReference type="Pfam" id="PF25917">
    <property type="entry name" value="BSH_RND"/>
    <property type="match status" value="1"/>
</dbReference>
<dbReference type="SUPFAM" id="SSF111369">
    <property type="entry name" value="HlyD-like secretion proteins"/>
    <property type="match status" value="1"/>
</dbReference>
<evidence type="ECO:0000313" key="8">
    <source>
        <dbReference type="Proteomes" id="UP000565521"/>
    </source>
</evidence>
<proteinExistence type="inferred from homology"/>
<dbReference type="InterPro" id="IPR058627">
    <property type="entry name" value="MdtA-like_C"/>
</dbReference>
<dbReference type="Pfam" id="PF25944">
    <property type="entry name" value="Beta-barrel_RND"/>
    <property type="match status" value="1"/>
</dbReference>
<dbReference type="Gene3D" id="2.40.30.170">
    <property type="match status" value="1"/>
</dbReference>
<organism evidence="7 8">
    <name type="scientific">Hymenobacter lapidiphilus</name>
    <dbReference type="NCBI Taxonomy" id="2608003"/>
    <lineage>
        <taxon>Bacteria</taxon>
        <taxon>Pseudomonadati</taxon>
        <taxon>Bacteroidota</taxon>
        <taxon>Cytophagia</taxon>
        <taxon>Cytophagales</taxon>
        <taxon>Hymenobacteraceae</taxon>
        <taxon>Hymenobacter</taxon>
    </lineage>
</organism>
<comment type="subcellular location">
    <subcellularLocation>
        <location evidence="1">Cell envelope</location>
    </subcellularLocation>
</comment>
<evidence type="ECO:0000259" key="4">
    <source>
        <dbReference type="Pfam" id="PF25917"/>
    </source>
</evidence>
<dbReference type="AlphaFoldDB" id="A0A7Y7PPT2"/>
<dbReference type="Pfam" id="PF25876">
    <property type="entry name" value="HH_MFP_RND"/>
    <property type="match status" value="1"/>
</dbReference>
<dbReference type="Gene3D" id="2.40.50.100">
    <property type="match status" value="1"/>
</dbReference>
<name>A0A7Y7PPT2_9BACT</name>
<dbReference type="GO" id="GO:0030313">
    <property type="term" value="C:cell envelope"/>
    <property type="evidence" value="ECO:0007669"/>
    <property type="project" value="UniProtKB-SubCell"/>
</dbReference>
<evidence type="ECO:0000259" key="6">
    <source>
        <dbReference type="Pfam" id="PF25967"/>
    </source>
</evidence>
<dbReference type="NCBIfam" id="TIGR01730">
    <property type="entry name" value="RND_mfp"/>
    <property type="match status" value="1"/>
</dbReference>
<accession>A0A7Y7PPT2</accession>
<evidence type="ECO:0000256" key="2">
    <source>
        <dbReference type="ARBA" id="ARBA00009477"/>
    </source>
</evidence>